<proteinExistence type="predicted"/>
<dbReference type="EMBL" id="CAICTM010000135">
    <property type="protein sequence ID" value="CAB9502415.1"/>
    <property type="molecule type" value="Genomic_DNA"/>
</dbReference>
<evidence type="ECO:0000313" key="2">
    <source>
        <dbReference type="EMBL" id="CAB9502415.1"/>
    </source>
</evidence>
<feature type="region of interest" description="Disordered" evidence="1">
    <location>
        <begin position="187"/>
        <end position="215"/>
    </location>
</feature>
<organism evidence="2 3">
    <name type="scientific">Seminavis robusta</name>
    <dbReference type="NCBI Taxonomy" id="568900"/>
    <lineage>
        <taxon>Eukaryota</taxon>
        <taxon>Sar</taxon>
        <taxon>Stramenopiles</taxon>
        <taxon>Ochrophyta</taxon>
        <taxon>Bacillariophyta</taxon>
        <taxon>Bacillariophyceae</taxon>
        <taxon>Bacillariophycidae</taxon>
        <taxon>Naviculales</taxon>
        <taxon>Naviculaceae</taxon>
        <taxon>Seminavis</taxon>
    </lineage>
</organism>
<accession>A0A9N8DKV7</accession>
<feature type="compositionally biased region" description="Low complexity" evidence="1">
    <location>
        <begin position="187"/>
        <end position="199"/>
    </location>
</feature>
<protein>
    <submittedName>
        <fullName evidence="2">Uncharacterized protein</fullName>
    </submittedName>
</protein>
<evidence type="ECO:0000313" key="3">
    <source>
        <dbReference type="Proteomes" id="UP001153069"/>
    </source>
</evidence>
<comment type="caution">
    <text evidence="2">The sequence shown here is derived from an EMBL/GenBank/DDBJ whole genome shotgun (WGS) entry which is preliminary data.</text>
</comment>
<keyword evidence="3" id="KW-1185">Reference proteome</keyword>
<gene>
    <name evidence="2" type="ORF">SEMRO_136_G063960.1</name>
</gene>
<dbReference type="AlphaFoldDB" id="A0A9N8DKV7"/>
<sequence length="313" mass="34537">MSATVVYCKLQACSNREHDDALSDYTYLPKDQVEVFHQAVDALREILKKKYKLSDWWLWPDEEIKRKQDLLVSFLDQNRLSLACLFPDNYSVKTFPSADHDTKVAIIKQARKSIKQMEDDFQYNHFLVPGHKSETKKDPYNEAIKAVMFESTILAETIHRNRNFSMDWLPVVVAVEYIGSSLHTWYQKKGGSKSSQKSDGGVEDANKEPSLFESDGTQADPAAIVAGVNAAAPLQTGATPTVSSLATGGATGSDRVRDREEEDDQTDGAVVVGGGRGGYRLICGIGDLLADLLTCRASTKPAHVPTGKYNSVT</sequence>
<name>A0A9N8DKV7_9STRA</name>
<evidence type="ECO:0000256" key="1">
    <source>
        <dbReference type="SAM" id="MobiDB-lite"/>
    </source>
</evidence>
<feature type="region of interest" description="Disordered" evidence="1">
    <location>
        <begin position="239"/>
        <end position="268"/>
    </location>
</feature>
<dbReference type="Proteomes" id="UP001153069">
    <property type="component" value="Unassembled WGS sequence"/>
</dbReference>
<reference evidence="2" key="1">
    <citation type="submission" date="2020-06" db="EMBL/GenBank/DDBJ databases">
        <authorList>
            <consortium name="Plant Systems Biology data submission"/>
        </authorList>
    </citation>
    <scope>NUCLEOTIDE SEQUENCE</scope>
    <source>
        <strain evidence="2">D6</strain>
    </source>
</reference>